<dbReference type="Proteomes" id="UP000053815">
    <property type="component" value="Unassembled WGS sequence"/>
</dbReference>
<evidence type="ECO:0000256" key="2">
    <source>
        <dbReference type="ARBA" id="ARBA00023315"/>
    </source>
</evidence>
<organism evidence="4">
    <name type="scientific">Mucor ambiguus</name>
    <dbReference type="NCBI Taxonomy" id="91626"/>
    <lineage>
        <taxon>Eukaryota</taxon>
        <taxon>Fungi</taxon>
        <taxon>Fungi incertae sedis</taxon>
        <taxon>Mucoromycota</taxon>
        <taxon>Mucoromycotina</taxon>
        <taxon>Mucoromycetes</taxon>
        <taxon>Mucorales</taxon>
        <taxon>Mucorineae</taxon>
        <taxon>Mucoraceae</taxon>
        <taxon>Mucor</taxon>
    </lineage>
</organism>
<dbReference type="OrthoDB" id="10039976at2759"/>
<dbReference type="EMBL" id="DF836388">
    <property type="protein sequence ID" value="GAN05694.1"/>
    <property type="molecule type" value="Genomic_DNA"/>
</dbReference>
<evidence type="ECO:0000256" key="1">
    <source>
        <dbReference type="ARBA" id="ARBA00022679"/>
    </source>
</evidence>
<dbReference type="AlphaFoldDB" id="A0A0C9MEC9"/>
<evidence type="ECO:0000313" key="5">
    <source>
        <dbReference type="Proteomes" id="UP000053815"/>
    </source>
</evidence>
<accession>A0A0C9MEC9</accession>
<keyword evidence="1 4" id="KW-0808">Transferase</keyword>
<dbReference type="GO" id="GO:0016747">
    <property type="term" value="F:acyltransferase activity, transferring groups other than amino-acyl groups"/>
    <property type="evidence" value="ECO:0007669"/>
    <property type="project" value="InterPro"/>
</dbReference>
<name>A0A0C9MEC9_9FUNG</name>
<keyword evidence="5" id="KW-1185">Reference proteome</keyword>
<keyword evidence="2" id="KW-0012">Acyltransferase</keyword>
<dbReference type="CDD" id="cd04301">
    <property type="entry name" value="NAT_SF"/>
    <property type="match status" value="1"/>
</dbReference>
<dbReference type="Gene3D" id="3.40.630.30">
    <property type="match status" value="1"/>
</dbReference>
<protein>
    <submittedName>
        <fullName evidence="4">Acetyltransferase</fullName>
    </submittedName>
</protein>
<sequence length="146" mass="16216">MARIEQITEKSITDDKLSQLLHVLKQLSNSVTEQSTRQAIASNQNHVLVAIGEMGNIVGTTTLACLYCVTGTRVHIEDVVVDSEHRGKGIAQALINEAIQRAKKLQAKTIDLTSRPEREAANRLYTKLGFVKRDTNVYRFVAPITE</sequence>
<feature type="domain" description="N-acetyltransferase" evidence="3">
    <location>
        <begin position="7"/>
        <end position="146"/>
    </location>
</feature>
<proteinExistence type="predicted"/>
<gene>
    <name evidence="4" type="ORF">MAM1_0099c05168</name>
</gene>
<dbReference type="InterPro" id="IPR000182">
    <property type="entry name" value="GNAT_dom"/>
</dbReference>
<dbReference type="PANTHER" id="PTHR43877">
    <property type="entry name" value="AMINOALKYLPHOSPHONATE N-ACETYLTRANSFERASE-RELATED-RELATED"/>
    <property type="match status" value="1"/>
</dbReference>
<dbReference type="STRING" id="91626.A0A0C9MEC9"/>
<reference evidence="4" key="1">
    <citation type="submission" date="2014-09" db="EMBL/GenBank/DDBJ databases">
        <title>Draft genome sequence of an oleaginous Mucoromycotina fungus Mucor ambiguus NBRC6742.</title>
        <authorList>
            <person name="Takeda I."/>
            <person name="Yamane N."/>
            <person name="Morita T."/>
            <person name="Tamano K."/>
            <person name="Machida M."/>
            <person name="Baker S."/>
            <person name="Koike H."/>
        </authorList>
    </citation>
    <scope>NUCLEOTIDE SEQUENCE</scope>
    <source>
        <strain evidence="4">NBRC 6742</strain>
    </source>
</reference>
<dbReference type="PROSITE" id="PS51186">
    <property type="entry name" value="GNAT"/>
    <property type="match status" value="1"/>
</dbReference>
<dbReference type="InterPro" id="IPR016181">
    <property type="entry name" value="Acyl_CoA_acyltransferase"/>
</dbReference>
<evidence type="ECO:0000313" key="4">
    <source>
        <dbReference type="EMBL" id="GAN05694.1"/>
    </source>
</evidence>
<dbReference type="InterPro" id="IPR050832">
    <property type="entry name" value="Bact_Acetyltransf"/>
</dbReference>
<dbReference type="SUPFAM" id="SSF55729">
    <property type="entry name" value="Acyl-CoA N-acyltransferases (Nat)"/>
    <property type="match status" value="1"/>
</dbReference>
<dbReference type="Pfam" id="PF00583">
    <property type="entry name" value="Acetyltransf_1"/>
    <property type="match status" value="1"/>
</dbReference>
<evidence type="ECO:0000259" key="3">
    <source>
        <dbReference type="PROSITE" id="PS51186"/>
    </source>
</evidence>